<feature type="signal peptide" evidence="3">
    <location>
        <begin position="1"/>
        <end position="24"/>
    </location>
</feature>
<proteinExistence type="predicted"/>
<reference evidence="4 5" key="1">
    <citation type="submission" date="2016-07" db="EMBL/GenBank/DDBJ databases">
        <title>Whole-genome of two Shewanella species isolated from a digestive organ of sea cucumber Apostichopus japonicus Selenka 1867.</title>
        <authorList>
            <person name="Hong H.-H."/>
            <person name="Choi H."/>
            <person name="Cheon S."/>
            <person name="Oh J.-S."/>
            <person name="Lee H.-G."/>
            <person name="Park C."/>
        </authorList>
    </citation>
    <scope>NUCLEOTIDE SEQUENCE [LARGE SCALE GENOMIC DNA]</scope>
    <source>
        <strain evidence="4 5">CSB03KR</strain>
    </source>
</reference>
<keyword evidence="2" id="KW-0812">Transmembrane</keyword>
<evidence type="ECO:0000313" key="4">
    <source>
        <dbReference type="EMBL" id="OEG75821.1"/>
    </source>
</evidence>
<sequence length="440" mass="48930">MNKWLTQVTLAVVMTIMSVGQLSANVVPYTQASELKNRFRIDHMVEQLTLFVQREYGSAPVVIVLPDGSKWHSSRHPDSVKWVDGLSGDIIIIDKPIPGPWQLLGRVAQGSTIQKVSELHIEVEPMPQPLYQGERIKVVASLMGDDQRMRMPGLDYLVNWTAKFVSEHLPGDENFAAGTLIVGSYKDNGEALDESPDDGVFTGNINLNHPWGHYRFDVSAANNVFSREVRSEFELLPMPISVDIIEPDDPLTGRWQIEIFVDDTQLNLGDTYFEFELVGPAGLQLTIPLRDLTSTRTQLMLPQVSDFGSYRIKGVAASTALAGREILLTLPEQFFNLVRPPDPPPTAEELAAIAAKKAAIAEAKAKEDAMFWIITVNALLLVLGTIALLIWRKRQNLKQALAVTAARLEEERAKEMGPTLDEIDLTMPEDIPETGKDKNE</sequence>
<dbReference type="Proteomes" id="UP000095230">
    <property type="component" value="Unassembled WGS sequence"/>
</dbReference>
<feature type="transmembrane region" description="Helical" evidence="2">
    <location>
        <begin position="369"/>
        <end position="391"/>
    </location>
</feature>
<dbReference type="AlphaFoldDB" id="A0A1E5IZ21"/>
<protein>
    <submittedName>
        <fullName evidence="4">TIGR03503 family protein</fullName>
    </submittedName>
</protein>
<keyword evidence="3" id="KW-0732">Signal</keyword>
<dbReference type="InterPro" id="IPR020010">
    <property type="entry name" value="CHP03503"/>
</dbReference>
<dbReference type="EMBL" id="MCBT01000001">
    <property type="protein sequence ID" value="OEG75821.1"/>
    <property type="molecule type" value="Genomic_DNA"/>
</dbReference>
<evidence type="ECO:0000256" key="2">
    <source>
        <dbReference type="SAM" id="Phobius"/>
    </source>
</evidence>
<keyword evidence="2" id="KW-0472">Membrane</keyword>
<dbReference type="OrthoDB" id="798937at2"/>
<keyword evidence="2" id="KW-1133">Transmembrane helix</keyword>
<evidence type="ECO:0000256" key="3">
    <source>
        <dbReference type="SAM" id="SignalP"/>
    </source>
</evidence>
<name>A0A1E5IZ21_SHECO</name>
<organism evidence="4 5">
    <name type="scientific">Shewanella colwelliana</name>
    <name type="common">Alteromonas colwelliana</name>
    <dbReference type="NCBI Taxonomy" id="23"/>
    <lineage>
        <taxon>Bacteria</taxon>
        <taxon>Pseudomonadati</taxon>
        <taxon>Pseudomonadota</taxon>
        <taxon>Gammaproteobacteria</taxon>
        <taxon>Alteromonadales</taxon>
        <taxon>Shewanellaceae</taxon>
        <taxon>Shewanella</taxon>
    </lineage>
</organism>
<evidence type="ECO:0000313" key="5">
    <source>
        <dbReference type="Proteomes" id="UP000095230"/>
    </source>
</evidence>
<feature type="region of interest" description="Disordered" evidence="1">
    <location>
        <begin position="417"/>
        <end position="440"/>
    </location>
</feature>
<dbReference type="NCBIfam" id="TIGR03503">
    <property type="entry name" value="TIGR03503 family protein"/>
    <property type="match status" value="1"/>
</dbReference>
<dbReference type="STRING" id="23.BEL05_16505"/>
<gene>
    <name evidence="4" type="ORF">BEL05_16505</name>
</gene>
<feature type="chain" id="PRO_5009179371" evidence="3">
    <location>
        <begin position="25"/>
        <end position="440"/>
    </location>
</feature>
<evidence type="ECO:0000256" key="1">
    <source>
        <dbReference type="SAM" id="MobiDB-lite"/>
    </source>
</evidence>
<accession>A0A1E5IZ21</accession>
<comment type="caution">
    <text evidence="4">The sequence shown here is derived from an EMBL/GenBank/DDBJ whole genome shotgun (WGS) entry which is preliminary data.</text>
</comment>